<sequence>MQIKVEKLKFSYQARLILSISEGAFESGHIYGIVGNNGVGKTTFFKTLTNIITNYEGHIQLDGQEIKENPRLLAKVGIMLDDMELYKSYTGLFNLRYFGGLRGEFDEDKALSLAKKLDLTPEMLSKKVATYSLGMKKKLILLISVMNDAEILIFDEPFRGIDAKSVEWFRDYLLELKGRGRLILISSHVQEDIETICDKVYLLANGDFTATFDLKNQQEVLTYTVSVTDVQVLADFLTKTGVQVEIKENTIKFDSSPEDFQIAFRHAVEEGVNFDSIKKESKFAEFIKKGVN</sequence>
<dbReference type="EMBL" id="AZSI01000007">
    <property type="protein sequence ID" value="KEY63465.1"/>
    <property type="molecule type" value="Genomic_DNA"/>
</dbReference>
<accession>A0A084ADT6</accession>
<evidence type="ECO:0000313" key="5">
    <source>
        <dbReference type="EMBL" id="KEY63465.1"/>
    </source>
</evidence>
<dbReference type="Pfam" id="PF00005">
    <property type="entry name" value="ABC_tran"/>
    <property type="match status" value="1"/>
</dbReference>
<feature type="domain" description="ABC transporter" evidence="4">
    <location>
        <begin position="3"/>
        <end position="230"/>
    </location>
</feature>
<evidence type="ECO:0000256" key="1">
    <source>
        <dbReference type="ARBA" id="ARBA00022448"/>
    </source>
</evidence>
<protein>
    <submittedName>
        <fullName evidence="5">ABC-type multidrug transport system, ATPase component</fullName>
    </submittedName>
</protein>
<dbReference type="PANTHER" id="PTHR42939">
    <property type="entry name" value="ABC TRANSPORTER ATP-BINDING PROTEIN ALBC-RELATED"/>
    <property type="match status" value="1"/>
</dbReference>
<dbReference type="GO" id="GO:0005524">
    <property type="term" value="F:ATP binding"/>
    <property type="evidence" value="ECO:0007669"/>
    <property type="project" value="UniProtKB-KW"/>
</dbReference>
<dbReference type="PANTHER" id="PTHR42939:SF1">
    <property type="entry name" value="ABC TRANSPORTER ATP-BINDING PROTEIN ALBC-RELATED"/>
    <property type="match status" value="1"/>
</dbReference>
<comment type="caution">
    <text evidence="5">The sequence shown here is derived from an EMBL/GenBank/DDBJ whole genome shotgun (WGS) entry which is preliminary data.</text>
</comment>
<proteinExistence type="predicted"/>
<dbReference type="RefSeq" id="WP_011677076.1">
    <property type="nucleotide sequence ID" value="NZ_AZSI01000007.1"/>
</dbReference>
<keyword evidence="3" id="KW-0067">ATP-binding</keyword>
<dbReference type="GO" id="GO:0016887">
    <property type="term" value="F:ATP hydrolysis activity"/>
    <property type="evidence" value="ECO:0007669"/>
    <property type="project" value="InterPro"/>
</dbReference>
<dbReference type="Proteomes" id="UP000028401">
    <property type="component" value="Unassembled WGS sequence"/>
</dbReference>
<evidence type="ECO:0000256" key="3">
    <source>
        <dbReference type="ARBA" id="ARBA00022840"/>
    </source>
</evidence>
<dbReference type="AlphaFoldDB" id="A0A084ADT6"/>
<evidence type="ECO:0000256" key="2">
    <source>
        <dbReference type="ARBA" id="ARBA00022741"/>
    </source>
</evidence>
<dbReference type="InterPro" id="IPR003593">
    <property type="entry name" value="AAA+_ATPase"/>
</dbReference>
<gene>
    <name evidence="5" type="ORF">U725_00240</name>
</gene>
<dbReference type="InterPro" id="IPR027417">
    <property type="entry name" value="P-loop_NTPase"/>
</dbReference>
<dbReference type="CDD" id="cd03230">
    <property type="entry name" value="ABC_DR_subfamily_A"/>
    <property type="match status" value="1"/>
</dbReference>
<evidence type="ECO:0000313" key="6">
    <source>
        <dbReference type="Proteomes" id="UP000028401"/>
    </source>
</evidence>
<dbReference type="SMART" id="SM00382">
    <property type="entry name" value="AAA"/>
    <property type="match status" value="1"/>
</dbReference>
<keyword evidence="2" id="KW-0547">Nucleotide-binding</keyword>
<reference evidence="5 6" key="1">
    <citation type="submission" date="2014-06" db="EMBL/GenBank/DDBJ databases">
        <title>Draft genome sequence of the putrescine producing strain Lactococcus lactis subsp cremoris GE214.</title>
        <authorList>
            <person name="Ladero V."/>
            <person name="Linares D.M."/>
            <person name="del Rio B."/>
            <person name="Mayo B."/>
            <person name="Martin M.C."/>
            <person name="Fernandez M."/>
            <person name="Alvarez M.A."/>
        </authorList>
    </citation>
    <scope>NUCLEOTIDE SEQUENCE [LARGE SCALE GENOMIC DNA]</scope>
    <source>
        <strain evidence="5 6">GE214</strain>
    </source>
</reference>
<dbReference type="InterPro" id="IPR017871">
    <property type="entry name" value="ABC_transporter-like_CS"/>
</dbReference>
<dbReference type="GeneID" id="61110329"/>
<name>A0A084ADT6_LACLC</name>
<organism evidence="5 6">
    <name type="scientific">Lactococcus cremoris subsp. cremoris GE214</name>
    <dbReference type="NCBI Taxonomy" id="1415168"/>
    <lineage>
        <taxon>Bacteria</taxon>
        <taxon>Bacillati</taxon>
        <taxon>Bacillota</taxon>
        <taxon>Bacilli</taxon>
        <taxon>Lactobacillales</taxon>
        <taxon>Streptococcaceae</taxon>
        <taxon>Lactococcus</taxon>
        <taxon>Lactococcus cremoris subsp. cremoris</taxon>
    </lineage>
</organism>
<dbReference type="SUPFAM" id="SSF52540">
    <property type="entry name" value="P-loop containing nucleoside triphosphate hydrolases"/>
    <property type="match status" value="1"/>
</dbReference>
<evidence type="ECO:0000259" key="4">
    <source>
        <dbReference type="PROSITE" id="PS50893"/>
    </source>
</evidence>
<dbReference type="PATRIC" id="fig|1415168.3.peg.248"/>
<dbReference type="InterPro" id="IPR051782">
    <property type="entry name" value="ABC_Transporter_VariousFunc"/>
</dbReference>
<keyword evidence="1" id="KW-0813">Transport</keyword>
<dbReference type="Gene3D" id="3.40.50.300">
    <property type="entry name" value="P-loop containing nucleotide triphosphate hydrolases"/>
    <property type="match status" value="1"/>
</dbReference>
<dbReference type="SMR" id="A0A084ADT6"/>
<dbReference type="PROSITE" id="PS00211">
    <property type="entry name" value="ABC_TRANSPORTER_1"/>
    <property type="match status" value="1"/>
</dbReference>
<dbReference type="InterPro" id="IPR003439">
    <property type="entry name" value="ABC_transporter-like_ATP-bd"/>
</dbReference>
<dbReference type="PROSITE" id="PS50893">
    <property type="entry name" value="ABC_TRANSPORTER_2"/>
    <property type="match status" value="1"/>
</dbReference>